<evidence type="ECO:0000256" key="4">
    <source>
        <dbReference type="ARBA" id="ARBA00022679"/>
    </source>
</evidence>
<dbReference type="GO" id="GO:0005886">
    <property type="term" value="C:plasma membrane"/>
    <property type="evidence" value="ECO:0007669"/>
    <property type="project" value="UniProtKB-SubCell"/>
</dbReference>
<feature type="transmembrane region" description="Helical" evidence="8">
    <location>
        <begin position="178"/>
        <end position="195"/>
    </location>
</feature>
<gene>
    <name evidence="9" type="ORF">A2397_06295</name>
</gene>
<dbReference type="AlphaFoldDB" id="A0A1F4ZVM8"/>
<dbReference type="STRING" id="1797263.A2397_06295"/>
<sequence>MLNKFIISISIVCLLAGLVVRLTKLESVPPHLSNDEISIAYDAYSMVKTGRDEHGHLFPISFQSHGSYKAPLYSYLLAPLTLILPHTDTTAKLPSAAAGLLTILVISLTIYKLSKNRLLSLLAGLIMTTSPWHIYTSHMVLETNLALLFTSLSVLLFVSGHFNLTAVFLSLSMYAYHTQWGLAPLLAIYFFQNIFKNNRRSALTFLITFFVFSFPLAFDYLSLGGTSARANVEMIWNDPQVNSALSFLTTFISNYFSYTNPGYLFFSGLSLFPSPHPYNPGLFVWPLIIPYFVGLMYLFKNLKLKPGFKLILYWFLISPIVPALTHGGNSLLRNLPSIIPYTLVIAIGCHQIYLYKKVLFALLLIVYSSFIFLYSWVYLFHFPVETAATYQGYKPIAQYLNTHPGFAQVRIDDRFGIDNQFSGVPHLYFAYFNYLSPALLQNRQFKKDATYHGNVAITWINWANEPLTPSTWYVTSVGNRPSQSQQQNLLQLVSSFPDAGGRPAFEIWTTR</sequence>
<dbReference type="PANTHER" id="PTHR33908:SF11">
    <property type="entry name" value="MEMBRANE PROTEIN"/>
    <property type="match status" value="1"/>
</dbReference>
<comment type="caution">
    <text evidence="9">The sequence shown here is derived from an EMBL/GenBank/DDBJ whole genome shotgun (WGS) entry which is preliminary data.</text>
</comment>
<accession>A0A1F4ZVM8</accession>
<feature type="transmembrane region" description="Helical" evidence="8">
    <location>
        <begin position="362"/>
        <end position="381"/>
    </location>
</feature>
<keyword evidence="3" id="KW-0328">Glycosyltransferase</keyword>
<evidence type="ECO:0008006" key="11">
    <source>
        <dbReference type="Google" id="ProtNLM"/>
    </source>
</evidence>
<dbReference type="Proteomes" id="UP000176424">
    <property type="component" value="Unassembled WGS sequence"/>
</dbReference>
<proteinExistence type="predicted"/>
<evidence type="ECO:0000256" key="1">
    <source>
        <dbReference type="ARBA" id="ARBA00004651"/>
    </source>
</evidence>
<keyword evidence="5 8" id="KW-0812">Transmembrane</keyword>
<protein>
    <recommendedName>
        <fullName evidence="11">Glycosyltransferase RgtA/B/C/D-like domain-containing protein</fullName>
    </recommendedName>
</protein>
<feature type="transmembrane region" description="Helical" evidence="8">
    <location>
        <begin position="201"/>
        <end position="221"/>
    </location>
</feature>
<comment type="subcellular location">
    <subcellularLocation>
        <location evidence="1">Cell membrane</location>
        <topology evidence="1">Multi-pass membrane protein</topology>
    </subcellularLocation>
</comment>
<feature type="transmembrane region" description="Helical" evidence="8">
    <location>
        <begin position="278"/>
        <end position="299"/>
    </location>
</feature>
<feature type="transmembrane region" description="Helical" evidence="8">
    <location>
        <begin position="338"/>
        <end position="355"/>
    </location>
</feature>
<keyword evidence="4" id="KW-0808">Transferase</keyword>
<keyword evidence="2" id="KW-1003">Cell membrane</keyword>
<evidence type="ECO:0000313" key="9">
    <source>
        <dbReference type="EMBL" id="OGD09906.1"/>
    </source>
</evidence>
<dbReference type="PANTHER" id="PTHR33908">
    <property type="entry name" value="MANNOSYLTRANSFERASE YKCB-RELATED"/>
    <property type="match status" value="1"/>
</dbReference>
<feature type="transmembrane region" description="Helical" evidence="8">
    <location>
        <begin position="311"/>
        <end position="332"/>
    </location>
</feature>
<keyword evidence="6 8" id="KW-1133">Transmembrane helix</keyword>
<evidence type="ECO:0000256" key="6">
    <source>
        <dbReference type="ARBA" id="ARBA00022989"/>
    </source>
</evidence>
<dbReference type="GO" id="GO:0009103">
    <property type="term" value="P:lipopolysaccharide biosynthetic process"/>
    <property type="evidence" value="ECO:0007669"/>
    <property type="project" value="UniProtKB-ARBA"/>
</dbReference>
<feature type="transmembrane region" description="Helical" evidence="8">
    <location>
        <begin position="241"/>
        <end position="258"/>
    </location>
</feature>
<feature type="transmembrane region" description="Helical" evidence="8">
    <location>
        <begin position="93"/>
        <end position="111"/>
    </location>
</feature>
<keyword evidence="7 8" id="KW-0472">Membrane</keyword>
<evidence type="ECO:0000256" key="3">
    <source>
        <dbReference type="ARBA" id="ARBA00022676"/>
    </source>
</evidence>
<evidence type="ECO:0000256" key="7">
    <source>
        <dbReference type="ARBA" id="ARBA00023136"/>
    </source>
</evidence>
<evidence type="ECO:0000256" key="8">
    <source>
        <dbReference type="SAM" id="Phobius"/>
    </source>
</evidence>
<reference evidence="9 10" key="1">
    <citation type="journal article" date="2016" name="Nat. Commun.">
        <title>Thousands of microbial genomes shed light on interconnected biogeochemical processes in an aquifer system.</title>
        <authorList>
            <person name="Anantharaman K."/>
            <person name="Brown C.T."/>
            <person name="Hug L.A."/>
            <person name="Sharon I."/>
            <person name="Castelle C.J."/>
            <person name="Probst A.J."/>
            <person name="Thomas B.C."/>
            <person name="Singh A."/>
            <person name="Wilkins M.J."/>
            <person name="Karaoz U."/>
            <person name="Brodie E.L."/>
            <person name="Williams K.H."/>
            <person name="Hubbard S.S."/>
            <person name="Banfield J.F."/>
        </authorList>
    </citation>
    <scope>NUCLEOTIDE SEQUENCE [LARGE SCALE GENOMIC DNA]</scope>
</reference>
<evidence type="ECO:0000313" key="10">
    <source>
        <dbReference type="Proteomes" id="UP000176424"/>
    </source>
</evidence>
<dbReference type="GO" id="GO:0016763">
    <property type="term" value="F:pentosyltransferase activity"/>
    <property type="evidence" value="ECO:0007669"/>
    <property type="project" value="TreeGrafter"/>
</dbReference>
<evidence type="ECO:0000256" key="2">
    <source>
        <dbReference type="ARBA" id="ARBA00022475"/>
    </source>
</evidence>
<feature type="transmembrane region" description="Helical" evidence="8">
    <location>
        <begin position="118"/>
        <end position="135"/>
    </location>
</feature>
<name>A0A1F4ZVM8_9BACT</name>
<feature type="transmembrane region" description="Helical" evidence="8">
    <location>
        <begin position="147"/>
        <end position="171"/>
    </location>
</feature>
<dbReference type="EMBL" id="MEXR01000019">
    <property type="protein sequence ID" value="OGD09906.1"/>
    <property type="molecule type" value="Genomic_DNA"/>
</dbReference>
<dbReference type="InterPro" id="IPR050297">
    <property type="entry name" value="LipidA_mod_glycosyltrf_83"/>
</dbReference>
<evidence type="ECO:0000256" key="5">
    <source>
        <dbReference type="ARBA" id="ARBA00022692"/>
    </source>
</evidence>
<organism evidence="9 10">
    <name type="scientific">Candidatus Amesbacteria bacterium RIFOXYB1_FULL_44_23</name>
    <dbReference type="NCBI Taxonomy" id="1797263"/>
    <lineage>
        <taxon>Bacteria</taxon>
        <taxon>Candidatus Amesiibacteriota</taxon>
    </lineage>
</organism>